<evidence type="ECO:0000313" key="3">
    <source>
        <dbReference type="EMBL" id="GAA98926.1"/>
    </source>
</evidence>
<reference evidence="3 4" key="1">
    <citation type="journal article" date="2011" name="J. Gen. Appl. Microbiol.">
        <title>Draft genome sequencing of the enigmatic basidiomycete Mixia osmundae.</title>
        <authorList>
            <person name="Nishida H."/>
            <person name="Nagatsuka Y."/>
            <person name="Sugiyama J."/>
        </authorList>
    </citation>
    <scope>NUCLEOTIDE SEQUENCE [LARGE SCALE GENOMIC DNA]</scope>
    <source>
        <strain evidence="4">CBS 9802 / IAM 14324 / JCM 22182 / KY 12970</strain>
    </source>
</reference>
<dbReference type="AlphaFoldDB" id="G7E7W6"/>
<feature type="compositionally biased region" description="Acidic residues" evidence="1">
    <location>
        <begin position="1"/>
        <end position="10"/>
    </location>
</feature>
<dbReference type="PANTHER" id="PTHR46370:SF1">
    <property type="entry name" value="GPALPP MOTIFS-CONTAINING PROTEIN 1"/>
    <property type="match status" value="1"/>
</dbReference>
<feature type="region of interest" description="Disordered" evidence="1">
    <location>
        <begin position="140"/>
        <end position="263"/>
    </location>
</feature>
<accession>G7E7W6</accession>
<dbReference type="HOGENOM" id="CLU_067132_0_1_1"/>
<gene>
    <name evidence="3" type="primary">Mo05614</name>
    <name evidence="3" type="ORF">E5Q_05614</name>
</gene>
<dbReference type="PANTHER" id="PTHR46370">
    <property type="entry name" value="GPALPP MOTIFS-CONTAINING PROTEIN 1"/>
    <property type="match status" value="1"/>
</dbReference>
<feature type="compositionally biased region" description="Basic and acidic residues" evidence="1">
    <location>
        <begin position="164"/>
        <end position="177"/>
    </location>
</feature>
<dbReference type="Pfam" id="PF12572">
    <property type="entry name" value="DUF3752"/>
    <property type="match status" value="1"/>
</dbReference>
<feature type="compositionally biased region" description="Acidic residues" evidence="1">
    <location>
        <begin position="58"/>
        <end position="70"/>
    </location>
</feature>
<dbReference type="InParanoid" id="G7E7W6"/>
<protein>
    <recommendedName>
        <fullName evidence="2">DUF3752 domain-containing protein</fullName>
    </recommendedName>
</protein>
<dbReference type="eggNOG" id="KOG4188">
    <property type="taxonomic scope" value="Eukaryota"/>
</dbReference>
<dbReference type="EMBL" id="BABT02000165">
    <property type="protein sequence ID" value="GAA98926.1"/>
    <property type="molecule type" value="Genomic_DNA"/>
</dbReference>
<evidence type="ECO:0000256" key="1">
    <source>
        <dbReference type="SAM" id="MobiDB-lite"/>
    </source>
</evidence>
<dbReference type="InterPro" id="IPR022226">
    <property type="entry name" value="DUF3752"/>
</dbReference>
<dbReference type="InterPro" id="IPR046331">
    <property type="entry name" value="GPAM1-like"/>
</dbReference>
<feature type="region of interest" description="Disordered" evidence="1">
    <location>
        <begin position="1"/>
        <end position="116"/>
    </location>
</feature>
<dbReference type="Proteomes" id="UP000009131">
    <property type="component" value="Unassembled WGS sequence"/>
</dbReference>
<keyword evidence="4" id="KW-1185">Reference proteome</keyword>
<feature type="compositionally biased region" description="Low complexity" evidence="1">
    <location>
        <begin position="19"/>
        <end position="30"/>
    </location>
</feature>
<organism evidence="3 4">
    <name type="scientific">Mixia osmundae (strain CBS 9802 / IAM 14324 / JCM 22182 / KY 12970)</name>
    <dbReference type="NCBI Taxonomy" id="764103"/>
    <lineage>
        <taxon>Eukaryota</taxon>
        <taxon>Fungi</taxon>
        <taxon>Dikarya</taxon>
        <taxon>Basidiomycota</taxon>
        <taxon>Pucciniomycotina</taxon>
        <taxon>Mixiomycetes</taxon>
        <taxon>Mixiales</taxon>
        <taxon>Mixiaceae</taxon>
        <taxon>Mixia</taxon>
    </lineage>
</organism>
<name>G7E7W6_MIXOS</name>
<proteinExistence type="predicted"/>
<feature type="compositionally biased region" description="Polar residues" evidence="1">
    <location>
        <begin position="144"/>
        <end position="155"/>
    </location>
</feature>
<feature type="domain" description="DUF3752" evidence="2">
    <location>
        <begin position="122"/>
        <end position="289"/>
    </location>
</feature>
<reference evidence="3 4" key="2">
    <citation type="journal article" date="2012" name="Open Biol.">
        <title>Characteristics of nucleosomes and linker DNA regions on the genome of the basidiomycete Mixia osmundae revealed by mono- and dinucleosome mapping.</title>
        <authorList>
            <person name="Nishida H."/>
            <person name="Kondo S."/>
            <person name="Matsumoto T."/>
            <person name="Suzuki Y."/>
            <person name="Yoshikawa H."/>
            <person name="Taylor T.D."/>
            <person name="Sugiyama J."/>
        </authorList>
    </citation>
    <scope>NUCLEOTIDE SEQUENCE [LARGE SCALE GENOMIC DNA]</scope>
    <source>
        <strain evidence="4">CBS 9802 / IAM 14324 / JCM 22182 / KY 12970</strain>
    </source>
</reference>
<dbReference type="OrthoDB" id="73491at2759"/>
<feature type="compositionally biased region" description="Basic and acidic residues" evidence="1">
    <location>
        <begin position="94"/>
        <end position="116"/>
    </location>
</feature>
<feature type="compositionally biased region" description="Basic and acidic residues" evidence="1">
    <location>
        <begin position="195"/>
        <end position="239"/>
    </location>
</feature>
<dbReference type="OMA" id="NKAADFG"/>
<evidence type="ECO:0000259" key="2">
    <source>
        <dbReference type="Pfam" id="PF12572"/>
    </source>
</evidence>
<sequence length="294" mass="33047">MSSDEEEDDWAPALPPHLASKATTTASATAETRKPLGPSLPPHLAQERAIALHRELAQDEGEDGSDDDEAGPMPLASDQMTHEEEATDGVSEFLAREERERKRLEEEGKEKKLQRDEWMIVPPKEISMLAAFDPTKMKARGFRQASTKDQPSTGGVSEMWTETPLERAKRLQEETMGIRKKVVNTKTETEEEKLDAERKRKRDYEMRNAIDKHNRSSRAETLVEMHEKSASQKAQDRAEGKKRRRGSPSPPPAAIWDRDTMMGVSGKMLGEKERKTMLMDAKALGGRFSSGTFS</sequence>
<comment type="caution">
    <text evidence="3">The sequence shown here is derived from an EMBL/GenBank/DDBJ whole genome shotgun (WGS) entry which is preliminary data.</text>
</comment>
<evidence type="ECO:0000313" key="4">
    <source>
        <dbReference type="Proteomes" id="UP000009131"/>
    </source>
</evidence>
<dbReference type="RefSeq" id="XP_014567087.1">
    <property type="nucleotide sequence ID" value="XM_014711601.1"/>
</dbReference>